<evidence type="ECO:0000313" key="14">
    <source>
        <dbReference type="Proteomes" id="UP001073227"/>
    </source>
</evidence>
<evidence type="ECO:0000256" key="5">
    <source>
        <dbReference type="ARBA" id="ARBA00022475"/>
    </source>
</evidence>
<feature type="domain" description="ABC transmembrane type-1" evidence="12">
    <location>
        <begin position="330"/>
        <end position="534"/>
    </location>
</feature>
<evidence type="ECO:0000256" key="10">
    <source>
        <dbReference type="ARBA" id="ARBA00023136"/>
    </source>
</evidence>
<dbReference type="Gene3D" id="1.10.3720.10">
    <property type="entry name" value="MetI-like"/>
    <property type="match status" value="2"/>
</dbReference>
<feature type="transmembrane region" description="Helical" evidence="11">
    <location>
        <begin position="57"/>
        <end position="78"/>
    </location>
</feature>
<dbReference type="Pfam" id="PF00528">
    <property type="entry name" value="BPD_transp_1"/>
    <property type="match status" value="2"/>
</dbReference>
<keyword evidence="5" id="KW-1003">Cell membrane</keyword>
<keyword evidence="10 11" id="KW-0472">Membrane</keyword>
<dbReference type="Proteomes" id="UP001073227">
    <property type="component" value="Unassembled WGS sequence"/>
</dbReference>
<feature type="transmembrane region" description="Helical" evidence="11">
    <location>
        <begin position="468"/>
        <end position="493"/>
    </location>
</feature>
<feature type="transmembrane region" description="Helical" evidence="11">
    <location>
        <begin position="193"/>
        <end position="215"/>
    </location>
</feature>
<feature type="transmembrane region" description="Helical" evidence="11">
    <location>
        <begin position="241"/>
        <end position="262"/>
    </location>
</feature>
<sequence length="546" mass="56983">MLTRAEHRAARAGGIAALAVIGLALALPIIVLVSYGLSSDAGTSQGSYLYRITRFTLLQAGLSSLLSVVFAVPLARALARRPVFPGRRWLIILFTLPLGLPPLVAALGLIEIWGRNGVANTALGYLGAQTPFSIYGLGGILLAHVFFNLPLATRLILPGLERLPREYWKTAANLGMGGFSLFRLVEWPAMRGSIAGAAGLVFMLCATSFTLVLVLGGGPRATTLEVAIYQALRFDFDPGRAVLLSTIQIVLTLTIMAGLKLVSAPADPGNTKGGSAHRPDVRGGVHAIADAALILLAVIFVAAPMLAVIGAGLVADLPRLLSDAIFWRATATSLGIGIASAVLALLLSSLMVRARHSANAPTSAPAPRRLSGLRLLSAMWGAAGSLTLLVPPVVLGAGWFLMLGGGAGQLVAPLTAIVTINALMALPFVMRVIEPAYNTAMARNSQLALSLGITGINRIRQIDLKAMLLPLATGFAFALALSLGDLGAIALFGSDRIITLPWLLYQKLGSYRTTDAAGLALLLGIATMVLIFIADRLGNRGGTQQP</sequence>
<gene>
    <name evidence="13" type="primary">thiP</name>
    <name evidence="13" type="ORF">OEG84_13890</name>
</gene>
<keyword evidence="6" id="KW-0997">Cell inner membrane</keyword>
<comment type="subunit">
    <text evidence="2">The complex is composed of two ATP-binding proteins (ThiQ), two transmembrane proteins (ThiP) and a solute-binding protein (ThiB).</text>
</comment>
<evidence type="ECO:0000256" key="2">
    <source>
        <dbReference type="ARBA" id="ARBA00011650"/>
    </source>
</evidence>
<comment type="subcellular location">
    <subcellularLocation>
        <location evidence="1">Cell inner membrane</location>
        <topology evidence="1">Multi-pass membrane protein</topology>
    </subcellularLocation>
    <subcellularLocation>
        <location evidence="11">Cell membrane</location>
        <topology evidence="11">Multi-pass membrane protein</topology>
    </subcellularLocation>
</comment>
<feature type="transmembrane region" description="Helical" evidence="11">
    <location>
        <begin position="513"/>
        <end position="534"/>
    </location>
</feature>
<dbReference type="InterPro" id="IPR035906">
    <property type="entry name" value="MetI-like_sf"/>
</dbReference>
<evidence type="ECO:0000256" key="3">
    <source>
        <dbReference type="ARBA" id="ARBA00016947"/>
    </source>
</evidence>
<keyword evidence="8" id="KW-0677">Repeat</keyword>
<feature type="transmembrane region" description="Helical" evidence="11">
    <location>
        <begin position="134"/>
        <end position="157"/>
    </location>
</feature>
<comment type="similarity">
    <text evidence="11">Belongs to the binding-protein-dependent transport system permease family.</text>
</comment>
<dbReference type="RefSeq" id="WP_267654293.1">
    <property type="nucleotide sequence ID" value="NZ_JAOVZR010000001.1"/>
</dbReference>
<dbReference type="SUPFAM" id="SSF161098">
    <property type="entry name" value="MetI-like"/>
    <property type="match status" value="2"/>
</dbReference>
<dbReference type="PANTHER" id="PTHR30183:SF9">
    <property type="entry name" value="THIAMINE TRANSPORT SYSTEM PERMEASE PROTEIN THIP"/>
    <property type="match status" value="1"/>
</dbReference>
<protein>
    <recommendedName>
        <fullName evidence="3">Thiamine transport system permease protein ThiP</fullName>
    </recommendedName>
</protein>
<keyword evidence="14" id="KW-1185">Reference proteome</keyword>
<feature type="transmembrane region" description="Helical" evidence="11">
    <location>
        <begin position="378"/>
        <end position="402"/>
    </location>
</feature>
<feature type="transmembrane region" description="Helical" evidence="11">
    <location>
        <begin position="283"/>
        <end position="313"/>
    </location>
</feature>
<name>A0ABT3ZAU0_9HYPH</name>
<dbReference type="EMBL" id="JAOVZR010000001">
    <property type="protein sequence ID" value="MCY0148758.1"/>
    <property type="molecule type" value="Genomic_DNA"/>
</dbReference>
<evidence type="ECO:0000256" key="1">
    <source>
        <dbReference type="ARBA" id="ARBA00004429"/>
    </source>
</evidence>
<evidence type="ECO:0000256" key="9">
    <source>
        <dbReference type="ARBA" id="ARBA00022989"/>
    </source>
</evidence>
<dbReference type="CDD" id="cd06261">
    <property type="entry name" value="TM_PBP2"/>
    <property type="match status" value="2"/>
</dbReference>
<evidence type="ECO:0000256" key="8">
    <source>
        <dbReference type="ARBA" id="ARBA00022737"/>
    </source>
</evidence>
<evidence type="ECO:0000259" key="12">
    <source>
        <dbReference type="PROSITE" id="PS50928"/>
    </source>
</evidence>
<keyword evidence="9 11" id="KW-1133">Transmembrane helix</keyword>
<keyword evidence="7 11" id="KW-0812">Transmembrane</keyword>
<dbReference type="NCBIfam" id="TIGR01253">
    <property type="entry name" value="thiP"/>
    <property type="match status" value="1"/>
</dbReference>
<feature type="transmembrane region" description="Helical" evidence="11">
    <location>
        <begin position="12"/>
        <end position="37"/>
    </location>
</feature>
<dbReference type="InterPro" id="IPR000515">
    <property type="entry name" value="MetI-like"/>
</dbReference>
<reference evidence="13" key="1">
    <citation type="submission" date="2022-10" db="EMBL/GenBank/DDBJ databases">
        <title>Hoeflea sp. G2-23, isolated from marine algae.</title>
        <authorList>
            <person name="Kristyanto S."/>
            <person name="Kim J.M."/>
            <person name="Jeon C.O."/>
        </authorList>
    </citation>
    <scope>NUCLEOTIDE SEQUENCE</scope>
    <source>
        <strain evidence="13">G2-23</strain>
    </source>
</reference>
<evidence type="ECO:0000256" key="7">
    <source>
        <dbReference type="ARBA" id="ARBA00022692"/>
    </source>
</evidence>
<feature type="transmembrane region" description="Helical" evidence="11">
    <location>
        <begin position="325"/>
        <end position="347"/>
    </location>
</feature>
<feature type="transmembrane region" description="Helical" evidence="11">
    <location>
        <begin position="90"/>
        <end position="114"/>
    </location>
</feature>
<dbReference type="PROSITE" id="PS50928">
    <property type="entry name" value="ABC_TM1"/>
    <property type="match status" value="2"/>
</dbReference>
<evidence type="ECO:0000313" key="13">
    <source>
        <dbReference type="EMBL" id="MCY0148758.1"/>
    </source>
</evidence>
<proteinExistence type="inferred from homology"/>
<organism evidence="13 14">
    <name type="scientific">Hoeflea algicola</name>
    <dbReference type="NCBI Taxonomy" id="2983763"/>
    <lineage>
        <taxon>Bacteria</taxon>
        <taxon>Pseudomonadati</taxon>
        <taxon>Pseudomonadota</taxon>
        <taxon>Alphaproteobacteria</taxon>
        <taxon>Hyphomicrobiales</taxon>
        <taxon>Rhizobiaceae</taxon>
        <taxon>Hoeflea</taxon>
    </lineage>
</organism>
<evidence type="ECO:0000256" key="11">
    <source>
        <dbReference type="RuleBase" id="RU363032"/>
    </source>
</evidence>
<evidence type="ECO:0000256" key="4">
    <source>
        <dbReference type="ARBA" id="ARBA00022448"/>
    </source>
</evidence>
<dbReference type="PANTHER" id="PTHR30183">
    <property type="entry name" value="MOLYBDENUM TRANSPORT SYSTEM PERMEASE PROTEIN MODB"/>
    <property type="match status" value="1"/>
</dbReference>
<dbReference type="InterPro" id="IPR005947">
    <property type="entry name" value="ThiP_ABC_transpt"/>
</dbReference>
<comment type="caution">
    <text evidence="13">The sequence shown here is derived from an EMBL/GenBank/DDBJ whole genome shotgun (WGS) entry which is preliminary data.</text>
</comment>
<accession>A0ABT3ZAU0</accession>
<feature type="transmembrane region" description="Helical" evidence="11">
    <location>
        <begin position="414"/>
        <end position="433"/>
    </location>
</feature>
<feature type="domain" description="ABC transmembrane type-1" evidence="12">
    <location>
        <begin position="53"/>
        <end position="257"/>
    </location>
</feature>
<keyword evidence="4 11" id="KW-0813">Transport</keyword>
<evidence type="ECO:0000256" key="6">
    <source>
        <dbReference type="ARBA" id="ARBA00022519"/>
    </source>
</evidence>